<keyword evidence="5" id="KW-1185">Reference proteome</keyword>
<dbReference type="CDD" id="cd06471">
    <property type="entry name" value="ACD_LpsHSP_like"/>
    <property type="match status" value="1"/>
</dbReference>
<evidence type="ECO:0000256" key="1">
    <source>
        <dbReference type="PROSITE-ProRule" id="PRU00285"/>
    </source>
</evidence>
<dbReference type="Proteomes" id="UP000469440">
    <property type="component" value="Unassembled WGS sequence"/>
</dbReference>
<reference evidence="4 5" key="1">
    <citation type="submission" date="2019-09" db="EMBL/GenBank/DDBJ databases">
        <title>Genome sequence of Clostridium sp. EA1.</title>
        <authorList>
            <person name="Poehlein A."/>
            <person name="Bengelsdorf F.R."/>
            <person name="Daniel R."/>
        </authorList>
    </citation>
    <scope>NUCLEOTIDE SEQUENCE [LARGE SCALE GENOMIC DNA]</scope>
    <source>
        <strain evidence="4 5">EA1</strain>
    </source>
</reference>
<comment type="caution">
    <text evidence="4">The sequence shown here is derived from an EMBL/GenBank/DDBJ whole genome shotgun (WGS) entry which is preliminary data.</text>
</comment>
<proteinExistence type="inferred from homology"/>
<keyword evidence="4" id="KW-0346">Stress response</keyword>
<comment type="similarity">
    <text evidence="1 2">Belongs to the small heat shock protein (HSP20) family.</text>
</comment>
<gene>
    <name evidence="4" type="ORF">CAFE_09910</name>
</gene>
<dbReference type="EMBL" id="VWXL01000025">
    <property type="protein sequence ID" value="MVB10308.1"/>
    <property type="molecule type" value="Genomic_DNA"/>
</dbReference>
<evidence type="ECO:0000259" key="3">
    <source>
        <dbReference type="PROSITE" id="PS01031"/>
    </source>
</evidence>
<evidence type="ECO:0000313" key="5">
    <source>
        <dbReference type="Proteomes" id="UP000469440"/>
    </source>
</evidence>
<evidence type="ECO:0000313" key="4">
    <source>
        <dbReference type="EMBL" id="MVB10308.1"/>
    </source>
</evidence>
<dbReference type="OrthoDB" id="9811615at2"/>
<dbReference type="AlphaFoldDB" id="A0A6N8HXB4"/>
<accession>A0A6N8HXB4</accession>
<name>A0A6N8HXB4_9FIRM</name>
<dbReference type="InterPro" id="IPR002068">
    <property type="entry name" value="A-crystallin/Hsp20_dom"/>
</dbReference>
<dbReference type="RefSeq" id="WP_156989991.1">
    <property type="nucleotide sequence ID" value="NZ_VWXL01000025.1"/>
</dbReference>
<sequence length="141" mass="16007">MFDLVPFDSRSGGVFDYFDRMLNNSFFSGYDAECAPCRADILDQGDKFVLKADMPGFRKEDIKVDVSGDMLTLSAERKEETDGEKKNFIRRERKYGTLSRSFDIQGIDAEKISAAYQDGVLTLDLPKIVESKTSSRKIEIH</sequence>
<dbReference type="PANTHER" id="PTHR11527">
    <property type="entry name" value="HEAT-SHOCK PROTEIN 20 FAMILY MEMBER"/>
    <property type="match status" value="1"/>
</dbReference>
<dbReference type="Pfam" id="PF00011">
    <property type="entry name" value="HSP20"/>
    <property type="match status" value="1"/>
</dbReference>
<dbReference type="SUPFAM" id="SSF49764">
    <property type="entry name" value="HSP20-like chaperones"/>
    <property type="match status" value="1"/>
</dbReference>
<feature type="domain" description="SHSP" evidence="3">
    <location>
        <begin position="28"/>
        <end position="141"/>
    </location>
</feature>
<dbReference type="Gene3D" id="2.60.40.790">
    <property type="match status" value="1"/>
</dbReference>
<dbReference type="PROSITE" id="PS01031">
    <property type="entry name" value="SHSP"/>
    <property type="match status" value="1"/>
</dbReference>
<organism evidence="4 5">
    <name type="scientific">Caproicibacter fermentans</name>
    <dbReference type="NCBI Taxonomy" id="2576756"/>
    <lineage>
        <taxon>Bacteria</taxon>
        <taxon>Bacillati</taxon>
        <taxon>Bacillota</taxon>
        <taxon>Clostridia</taxon>
        <taxon>Eubacteriales</taxon>
        <taxon>Acutalibacteraceae</taxon>
        <taxon>Caproicibacter</taxon>
    </lineage>
</organism>
<evidence type="ECO:0000256" key="2">
    <source>
        <dbReference type="RuleBase" id="RU003616"/>
    </source>
</evidence>
<dbReference type="InterPro" id="IPR008978">
    <property type="entry name" value="HSP20-like_chaperone"/>
</dbReference>
<dbReference type="InterPro" id="IPR031107">
    <property type="entry name" value="Small_HSP"/>
</dbReference>
<protein>
    <submittedName>
        <fullName evidence="4">18 kDa heat shock protein</fullName>
    </submittedName>
</protein>